<name>A0A6J8BMR9_MYTCO</name>
<dbReference type="Proteomes" id="UP000507470">
    <property type="component" value="Unassembled WGS sequence"/>
</dbReference>
<keyword evidence="2" id="KW-1185">Reference proteome</keyword>
<dbReference type="EMBL" id="CACVKT020003672">
    <property type="protein sequence ID" value="CAC5384926.1"/>
    <property type="molecule type" value="Genomic_DNA"/>
</dbReference>
<sequence length="164" mass="19003">MLRYFEYIQLTSDIPNPSATDNRASDIPYSSANDIPKYIHRQLTTMLVIFWIHRQLTTMLVIFRIHRQLTTMLVIFRIHRQLTTMLVIFRIHRQLTTMLAMKDPSVFNRQLTIHQSLTNACDIPDSSAIPFGIHQTTDNHASDIPDSSATDNHAIIVNPYRQPC</sequence>
<evidence type="ECO:0000313" key="2">
    <source>
        <dbReference type="Proteomes" id="UP000507470"/>
    </source>
</evidence>
<accession>A0A6J8BMR9</accession>
<dbReference type="AlphaFoldDB" id="A0A6J8BMR9"/>
<proteinExistence type="predicted"/>
<protein>
    <submittedName>
        <fullName evidence="1">Uncharacterized protein</fullName>
    </submittedName>
</protein>
<organism evidence="1 2">
    <name type="scientific">Mytilus coruscus</name>
    <name type="common">Sea mussel</name>
    <dbReference type="NCBI Taxonomy" id="42192"/>
    <lineage>
        <taxon>Eukaryota</taxon>
        <taxon>Metazoa</taxon>
        <taxon>Spiralia</taxon>
        <taxon>Lophotrochozoa</taxon>
        <taxon>Mollusca</taxon>
        <taxon>Bivalvia</taxon>
        <taxon>Autobranchia</taxon>
        <taxon>Pteriomorphia</taxon>
        <taxon>Mytilida</taxon>
        <taxon>Mytiloidea</taxon>
        <taxon>Mytilidae</taxon>
        <taxon>Mytilinae</taxon>
        <taxon>Mytilus</taxon>
    </lineage>
</organism>
<evidence type="ECO:0000313" key="1">
    <source>
        <dbReference type="EMBL" id="CAC5384926.1"/>
    </source>
</evidence>
<reference evidence="1 2" key="1">
    <citation type="submission" date="2020-06" db="EMBL/GenBank/DDBJ databases">
        <authorList>
            <person name="Li R."/>
            <person name="Bekaert M."/>
        </authorList>
    </citation>
    <scope>NUCLEOTIDE SEQUENCE [LARGE SCALE GENOMIC DNA]</scope>
    <source>
        <strain evidence="2">wild</strain>
    </source>
</reference>
<gene>
    <name evidence="1" type="ORF">MCOR_20524</name>
</gene>